<proteinExistence type="predicted"/>
<evidence type="ECO:0000313" key="3">
    <source>
        <dbReference type="Proteomes" id="UP000822688"/>
    </source>
</evidence>
<dbReference type="Proteomes" id="UP000822688">
    <property type="component" value="Chromosome 11"/>
</dbReference>
<feature type="region of interest" description="Disordered" evidence="1">
    <location>
        <begin position="1"/>
        <end position="24"/>
    </location>
</feature>
<evidence type="ECO:0000256" key="1">
    <source>
        <dbReference type="SAM" id="MobiDB-lite"/>
    </source>
</evidence>
<reference evidence="2 3" key="1">
    <citation type="submission" date="2020-06" db="EMBL/GenBank/DDBJ databases">
        <title>WGS assembly of Ceratodon purpureus strain R40.</title>
        <authorList>
            <person name="Carey S.B."/>
            <person name="Jenkins J."/>
            <person name="Shu S."/>
            <person name="Lovell J.T."/>
            <person name="Sreedasyam A."/>
            <person name="Maumus F."/>
            <person name="Tiley G.P."/>
            <person name="Fernandez-Pozo N."/>
            <person name="Barry K."/>
            <person name="Chen C."/>
            <person name="Wang M."/>
            <person name="Lipzen A."/>
            <person name="Daum C."/>
            <person name="Saski C.A."/>
            <person name="Payton A.C."/>
            <person name="Mcbreen J.C."/>
            <person name="Conrad R.E."/>
            <person name="Kollar L.M."/>
            <person name="Olsson S."/>
            <person name="Huttunen S."/>
            <person name="Landis J.B."/>
            <person name="Wickett N.J."/>
            <person name="Johnson M.G."/>
            <person name="Rensing S.A."/>
            <person name="Grimwood J."/>
            <person name="Schmutz J."/>
            <person name="Mcdaniel S.F."/>
        </authorList>
    </citation>
    <scope>NUCLEOTIDE SEQUENCE [LARGE SCALE GENOMIC DNA]</scope>
    <source>
        <strain evidence="2 3">R40</strain>
    </source>
</reference>
<dbReference type="EMBL" id="CM026432">
    <property type="protein sequence ID" value="KAG0557127.1"/>
    <property type="molecule type" value="Genomic_DNA"/>
</dbReference>
<name>A0A8T0GF17_CERPU</name>
<feature type="compositionally biased region" description="Polar residues" evidence="1">
    <location>
        <begin position="1"/>
        <end position="11"/>
    </location>
</feature>
<gene>
    <name evidence="2" type="ORF">KC19_11G104200</name>
</gene>
<keyword evidence="3" id="KW-1185">Reference proteome</keyword>
<organism evidence="2 3">
    <name type="scientific">Ceratodon purpureus</name>
    <name type="common">Fire moss</name>
    <name type="synonym">Dicranum purpureum</name>
    <dbReference type="NCBI Taxonomy" id="3225"/>
    <lineage>
        <taxon>Eukaryota</taxon>
        <taxon>Viridiplantae</taxon>
        <taxon>Streptophyta</taxon>
        <taxon>Embryophyta</taxon>
        <taxon>Bryophyta</taxon>
        <taxon>Bryophytina</taxon>
        <taxon>Bryopsida</taxon>
        <taxon>Dicranidae</taxon>
        <taxon>Pseudoditrichales</taxon>
        <taxon>Ditrichaceae</taxon>
        <taxon>Ceratodon</taxon>
    </lineage>
</organism>
<sequence length="175" mass="19909">MGWGCSTQSGSMPRRRGSLPLPLENERRQKARDLKLLGREIQLATERGDRRIWCPCRICNRGIRTLLSHPTVKKHIRWYGYHPRQRGSTEGVERDASDVEWDESISRELEAEAEFISRVLGAAAARRREPQHDPAAANVDIVEVLRAAHGVADYIRDVAAEGANEREPRRQPTQP</sequence>
<protein>
    <submittedName>
        <fullName evidence="2">Uncharacterized protein</fullName>
    </submittedName>
</protein>
<accession>A0A8T0GF17</accession>
<evidence type="ECO:0000313" key="2">
    <source>
        <dbReference type="EMBL" id="KAG0557127.1"/>
    </source>
</evidence>
<dbReference type="AlphaFoldDB" id="A0A8T0GF17"/>
<comment type="caution">
    <text evidence="2">The sequence shown here is derived from an EMBL/GenBank/DDBJ whole genome shotgun (WGS) entry which is preliminary data.</text>
</comment>